<dbReference type="SUPFAM" id="SSF57701">
    <property type="entry name" value="Zn2/Cys6 DNA-binding domain"/>
    <property type="match status" value="1"/>
</dbReference>
<dbReference type="GO" id="GO:0000981">
    <property type="term" value="F:DNA-binding transcription factor activity, RNA polymerase II-specific"/>
    <property type="evidence" value="ECO:0007669"/>
    <property type="project" value="InterPro"/>
</dbReference>
<dbReference type="GO" id="GO:0005634">
    <property type="term" value="C:nucleus"/>
    <property type="evidence" value="ECO:0007669"/>
    <property type="project" value="UniProtKB-SubCell"/>
</dbReference>
<dbReference type="PANTHER" id="PTHR47338">
    <property type="entry name" value="ZN(II)2CYS6 TRANSCRIPTION FACTOR (EUROFUNG)-RELATED"/>
    <property type="match status" value="1"/>
</dbReference>
<dbReference type="InParanoid" id="A0A136IR10"/>
<dbReference type="EMBL" id="KQ964263">
    <property type="protein sequence ID" value="KXJ87365.1"/>
    <property type="molecule type" value="Genomic_DNA"/>
</dbReference>
<protein>
    <recommendedName>
        <fullName evidence="7">Zn(2)-C6 fungal-type domain-containing protein</fullName>
    </recommendedName>
</protein>
<proteinExistence type="predicted"/>
<dbReference type="AlphaFoldDB" id="A0A136IR10"/>
<dbReference type="CDD" id="cd12148">
    <property type="entry name" value="fungal_TF_MHR"/>
    <property type="match status" value="1"/>
</dbReference>
<dbReference type="Pfam" id="PF00172">
    <property type="entry name" value="Zn_clus"/>
    <property type="match status" value="1"/>
</dbReference>
<dbReference type="SMART" id="SM00066">
    <property type="entry name" value="GAL4"/>
    <property type="match status" value="1"/>
</dbReference>
<dbReference type="PROSITE" id="PS00463">
    <property type="entry name" value="ZN2_CY6_FUNGAL_1"/>
    <property type="match status" value="1"/>
</dbReference>
<evidence type="ECO:0000313" key="9">
    <source>
        <dbReference type="Proteomes" id="UP000070501"/>
    </source>
</evidence>
<dbReference type="PANTHER" id="PTHR47338:SF9">
    <property type="entry name" value="ZN(II)2CYS6 TRANSCRIPTION FACTOR (EUROFUNG)"/>
    <property type="match status" value="1"/>
</dbReference>
<feature type="region of interest" description="Disordered" evidence="6">
    <location>
        <begin position="1"/>
        <end position="25"/>
    </location>
</feature>
<dbReference type="OrthoDB" id="426882at2759"/>
<evidence type="ECO:0000256" key="4">
    <source>
        <dbReference type="ARBA" id="ARBA00023163"/>
    </source>
</evidence>
<keyword evidence="5" id="KW-0539">Nucleus</keyword>
<feature type="domain" description="Zn(2)-C6 fungal-type" evidence="7">
    <location>
        <begin position="78"/>
        <end position="108"/>
    </location>
</feature>
<evidence type="ECO:0000256" key="1">
    <source>
        <dbReference type="ARBA" id="ARBA00004123"/>
    </source>
</evidence>
<sequence>MLRSDIRRPRPGAVPARPPSDKRPALVRLRLRSPLPQPSSTLPLAPVLFRIDGTTTPTSMDAEPLQDPRPVLKRTRHACDPCRRKKSKCSGDRPSCSTCARLRQRCSYPAEADDDDGDDVLKAERDHIVVGSVGEGPRDRSQSHGGQSRPPVTPSTTIRSASNGGGGQQNHHLESRLHSLESTISHVLDTLHSVSAAGALHSLSAQAPHHHTPIPATRGTARSAADENDDADRNGRRKRPRTEEQPLWRQVEAVADTYIKYCEGQPLYLFHRETFARSLRFRPDELLLAILAVTLRFKDVEPGTADSSATSGNSPDEFTDQDSLTLASKAHALVMAKIGTRAIELSTLQTLCLLAFVHFHEGNPDQSMPFVTLSMALTYGLFLHTETPTLPASVIEERRRTYWSVRLLCRFWGMAPSAFDLPGSSHALTSPYPTSPTVPPPAALRPECRTLYYQHSPGRQESAGRRGIMACTYQLGEVWSQAMIFVRQRFSAAAAAGSSSPTLGSHDHQQHHQPAHVAPWETSSQYNAIMSAFMGFDRWLPPLHRYRHLNFKDLTTHHLNAAHRDYWAPWLLSRFMYHTIIVIANHPLLVTLQLQGKGNDSELFRQQTQFYTSVHTSWIMHFIQYIESKGYEVSDPTMGYCAGVVATVELQMSFAAPPAGEGGGSGMSAAGQERRRNFEQCLRFVRGLGRRWPSMELLARKLDALTESISVSYESMAQLDTGGNIHVDISKVSDILDYATGAATSRVAPGSGLHSMAAAAGGSDQDTGASDGRRRQQWTTLVQPPSVDQPDHDASAVDFSALLLSAAAGADAVAAGGGGSGMNGGFAGAVVDGGGGETTGFGGHTGAEQQHFHHRQLGNAGAGVHDVSMMLGVDGGSLAAASGNNAAGMIPADMFFGIGTGDEAASWGAFGGF</sequence>
<dbReference type="STRING" id="196109.A0A136IR10"/>
<reference evidence="9" key="1">
    <citation type="submission" date="2016-02" db="EMBL/GenBank/DDBJ databases">
        <title>Draft genome sequence of Microdochium bolleyi, a fungal endophyte of beachgrass.</title>
        <authorList>
            <consortium name="DOE Joint Genome Institute"/>
            <person name="David A.S."/>
            <person name="May G."/>
            <person name="Haridas S."/>
            <person name="Lim J."/>
            <person name="Wang M."/>
            <person name="Labutti K."/>
            <person name="Lipzen A."/>
            <person name="Barry K."/>
            <person name="Grigoriev I.V."/>
        </authorList>
    </citation>
    <scope>NUCLEOTIDE SEQUENCE [LARGE SCALE GENOMIC DNA]</scope>
    <source>
        <strain evidence="9">J235TASD1</strain>
    </source>
</reference>
<feature type="region of interest" description="Disordered" evidence="6">
    <location>
        <begin position="129"/>
        <end position="172"/>
    </location>
</feature>
<dbReference type="PROSITE" id="PS50048">
    <property type="entry name" value="ZN2_CY6_FUNGAL_2"/>
    <property type="match status" value="1"/>
</dbReference>
<dbReference type="GO" id="GO:0008270">
    <property type="term" value="F:zinc ion binding"/>
    <property type="evidence" value="ECO:0007669"/>
    <property type="project" value="InterPro"/>
</dbReference>
<feature type="region of interest" description="Disordered" evidence="6">
    <location>
        <begin position="754"/>
        <end position="775"/>
    </location>
</feature>
<dbReference type="CDD" id="cd00067">
    <property type="entry name" value="GAL4"/>
    <property type="match status" value="1"/>
</dbReference>
<gene>
    <name evidence="8" type="ORF">Micbo1qcDRAFT_236501</name>
</gene>
<evidence type="ECO:0000313" key="8">
    <source>
        <dbReference type="EMBL" id="KXJ87365.1"/>
    </source>
</evidence>
<evidence type="ECO:0000256" key="2">
    <source>
        <dbReference type="ARBA" id="ARBA00022723"/>
    </source>
</evidence>
<dbReference type="Proteomes" id="UP000070501">
    <property type="component" value="Unassembled WGS sequence"/>
</dbReference>
<dbReference type="InterPro" id="IPR007219">
    <property type="entry name" value="XnlR_reg_dom"/>
</dbReference>
<dbReference type="Gene3D" id="4.10.240.10">
    <property type="entry name" value="Zn(2)-C6 fungal-type DNA-binding domain"/>
    <property type="match status" value="1"/>
</dbReference>
<evidence type="ECO:0000259" key="7">
    <source>
        <dbReference type="PROSITE" id="PS50048"/>
    </source>
</evidence>
<feature type="region of interest" description="Disordered" evidence="6">
    <location>
        <begin position="206"/>
        <end position="245"/>
    </location>
</feature>
<keyword evidence="9" id="KW-1185">Reference proteome</keyword>
<name>A0A136IR10_9PEZI</name>
<dbReference type="GO" id="GO:0006351">
    <property type="term" value="P:DNA-templated transcription"/>
    <property type="evidence" value="ECO:0007669"/>
    <property type="project" value="InterPro"/>
</dbReference>
<dbReference type="GO" id="GO:0003677">
    <property type="term" value="F:DNA binding"/>
    <property type="evidence" value="ECO:0007669"/>
    <property type="project" value="InterPro"/>
</dbReference>
<comment type="subcellular location">
    <subcellularLocation>
        <location evidence="1">Nucleus</location>
    </subcellularLocation>
</comment>
<evidence type="ECO:0000256" key="3">
    <source>
        <dbReference type="ARBA" id="ARBA00023015"/>
    </source>
</evidence>
<keyword evidence="4" id="KW-0804">Transcription</keyword>
<keyword evidence="2" id="KW-0479">Metal-binding</keyword>
<organism evidence="8 9">
    <name type="scientific">Microdochium bolleyi</name>
    <dbReference type="NCBI Taxonomy" id="196109"/>
    <lineage>
        <taxon>Eukaryota</taxon>
        <taxon>Fungi</taxon>
        <taxon>Dikarya</taxon>
        <taxon>Ascomycota</taxon>
        <taxon>Pezizomycotina</taxon>
        <taxon>Sordariomycetes</taxon>
        <taxon>Xylariomycetidae</taxon>
        <taxon>Xylariales</taxon>
        <taxon>Microdochiaceae</taxon>
        <taxon>Microdochium</taxon>
    </lineage>
</organism>
<dbReference type="InterPro" id="IPR036864">
    <property type="entry name" value="Zn2-C6_fun-type_DNA-bd_sf"/>
</dbReference>
<keyword evidence="3" id="KW-0805">Transcription regulation</keyword>
<dbReference type="InterPro" id="IPR050815">
    <property type="entry name" value="TF_fung"/>
</dbReference>
<accession>A0A136IR10</accession>
<evidence type="ECO:0000256" key="5">
    <source>
        <dbReference type="ARBA" id="ARBA00023242"/>
    </source>
</evidence>
<evidence type="ECO:0000256" key="6">
    <source>
        <dbReference type="SAM" id="MobiDB-lite"/>
    </source>
</evidence>
<dbReference type="Pfam" id="PF04082">
    <property type="entry name" value="Fungal_trans"/>
    <property type="match status" value="1"/>
</dbReference>
<dbReference type="InterPro" id="IPR001138">
    <property type="entry name" value="Zn2Cys6_DnaBD"/>
</dbReference>